<dbReference type="EMBL" id="BTGU01000064">
    <property type="protein sequence ID" value="GMN56608.1"/>
    <property type="molecule type" value="Genomic_DNA"/>
</dbReference>
<comment type="caution">
    <text evidence="2">The sequence shown here is derived from an EMBL/GenBank/DDBJ whole genome shotgun (WGS) entry which is preliminary data.</text>
</comment>
<proteinExistence type="predicted"/>
<dbReference type="PANTHER" id="PTHR36030">
    <property type="entry name" value="CALMODULIN-BINDING DOMAIN-CONTAINING PROTEIN"/>
    <property type="match status" value="1"/>
</dbReference>
<dbReference type="Proteomes" id="UP001187192">
    <property type="component" value="Unassembled WGS sequence"/>
</dbReference>
<keyword evidence="3" id="KW-1185">Reference proteome</keyword>
<accession>A0AA88AX62</accession>
<name>A0AA88AX62_FICCA</name>
<dbReference type="Gramene" id="FCD_00014502-RA">
    <property type="protein sequence ID" value="FCD_00014502-RA:cds"/>
    <property type="gene ID" value="FCD_00014502"/>
</dbReference>
<evidence type="ECO:0000256" key="1">
    <source>
        <dbReference type="SAM" id="MobiDB-lite"/>
    </source>
</evidence>
<evidence type="ECO:0000313" key="3">
    <source>
        <dbReference type="Proteomes" id="UP001187192"/>
    </source>
</evidence>
<protein>
    <submittedName>
        <fullName evidence="2">Uncharacterized protein</fullName>
    </submittedName>
</protein>
<dbReference type="PANTHER" id="PTHR36030:SF2">
    <property type="entry name" value="DUF4005 DOMAIN-CONTAINING PROTEIN"/>
    <property type="match status" value="1"/>
</dbReference>
<reference evidence="2" key="1">
    <citation type="submission" date="2023-07" db="EMBL/GenBank/DDBJ databases">
        <title>draft genome sequence of fig (Ficus carica).</title>
        <authorList>
            <person name="Takahashi T."/>
            <person name="Nishimura K."/>
        </authorList>
    </citation>
    <scope>NUCLEOTIDE SEQUENCE</scope>
</reference>
<gene>
    <name evidence="2" type="ORF">TIFTF001_025726</name>
</gene>
<organism evidence="2 3">
    <name type="scientific">Ficus carica</name>
    <name type="common">Common fig</name>
    <dbReference type="NCBI Taxonomy" id="3494"/>
    <lineage>
        <taxon>Eukaryota</taxon>
        <taxon>Viridiplantae</taxon>
        <taxon>Streptophyta</taxon>
        <taxon>Embryophyta</taxon>
        <taxon>Tracheophyta</taxon>
        <taxon>Spermatophyta</taxon>
        <taxon>Magnoliopsida</taxon>
        <taxon>eudicotyledons</taxon>
        <taxon>Gunneridae</taxon>
        <taxon>Pentapetalae</taxon>
        <taxon>rosids</taxon>
        <taxon>fabids</taxon>
        <taxon>Rosales</taxon>
        <taxon>Moraceae</taxon>
        <taxon>Ficeae</taxon>
        <taxon>Ficus</taxon>
    </lineage>
</organism>
<dbReference type="AlphaFoldDB" id="A0AA88AX62"/>
<evidence type="ECO:0000313" key="2">
    <source>
        <dbReference type="EMBL" id="GMN56608.1"/>
    </source>
</evidence>
<sequence length="74" mass="8184">MESGYSVIKSGKHNGDNVPRANLPSSIASSEKILSRSNAQKLNNFYSGDDETIDARAASYISYVQERFRLETVV</sequence>
<feature type="region of interest" description="Disordered" evidence="1">
    <location>
        <begin position="1"/>
        <end position="23"/>
    </location>
</feature>